<dbReference type="SUPFAM" id="SSF89733">
    <property type="entry name" value="L-sulfolactate dehydrogenase-like"/>
    <property type="match status" value="1"/>
</dbReference>
<dbReference type="RefSeq" id="WP_087841203.1">
    <property type="nucleotide sequence ID" value="NZ_BAAAEN010000032.1"/>
</dbReference>
<comment type="caution">
    <text evidence="1">The sequence shown here is derived from an EMBL/GenBank/DDBJ whole genome shotgun (WGS) entry which is preliminary data.</text>
</comment>
<dbReference type="Proteomes" id="UP001501706">
    <property type="component" value="Unassembled WGS sequence"/>
</dbReference>
<reference evidence="1 2" key="1">
    <citation type="journal article" date="2019" name="Int. J. Syst. Evol. Microbiol.">
        <title>The Global Catalogue of Microorganisms (GCM) 10K type strain sequencing project: providing services to taxonomists for standard genome sequencing and annotation.</title>
        <authorList>
            <consortium name="The Broad Institute Genomics Platform"/>
            <consortium name="The Broad Institute Genome Sequencing Center for Infectious Disease"/>
            <person name="Wu L."/>
            <person name="Ma J."/>
        </authorList>
    </citation>
    <scope>NUCLEOTIDE SEQUENCE [LARGE SCALE GENOMIC DNA]</scope>
    <source>
        <strain evidence="1 2">JCM 14330</strain>
    </source>
</reference>
<evidence type="ECO:0000313" key="2">
    <source>
        <dbReference type="Proteomes" id="UP001501706"/>
    </source>
</evidence>
<keyword evidence="2" id="KW-1185">Reference proteome</keyword>
<evidence type="ECO:0000313" key="1">
    <source>
        <dbReference type="EMBL" id="GAA0529233.1"/>
    </source>
</evidence>
<name>A0ABN1CY86_9BURK</name>
<dbReference type="EMBL" id="BAAAEN010000032">
    <property type="protein sequence ID" value="GAA0529233.1"/>
    <property type="molecule type" value="Genomic_DNA"/>
</dbReference>
<sequence>MNRQAADSARVFDVSVREARMCIDRILLVCRLPPGYVHGVREVVLLSQSMGLGGFRALYEGHERLREGWLDRVSVVDADDGALVVDGGGIHAWVLLPTLMDLGVERARSAGRATLRVSGVQDLHELHVMAGLGRRYGIGAEVSQPDEATGQGPKAVVTLFNTARPLGIDEWDPLLAQAIRHGYPVDGGLWRAIHALSNEALAPDSVVSRRHAGPVILRDDGTLQGRPPADDDMDLNMLRHVPSSQGCA</sequence>
<dbReference type="InterPro" id="IPR036111">
    <property type="entry name" value="Mal/L-sulfo/L-lacto_DH-like_sf"/>
</dbReference>
<organism evidence="1 2">
    <name type="scientific">Pigmentiphaga daeguensis</name>
    <dbReference type="NCBI Taxonomy" id="414049"/>
    <lineage>
        <taxon>Bacteria</taxon>
        <taxon>Pseudomonadati</taxon>
        <taxon>Pseudomonadota</taxon>
        <taxon>Betaproteobacteria</taxon>
        <taxon>Burkholderiales</taxon>
        <taxon>Alcaligenaceae</taxon>
        <taxon>Pigmentiphaga</taxon>
    </lineage>
</organism>
<protein>
    <recommendedName>
        <fullName evidence="3">STAS domain-containing protein</fullName>
    </recommendedName>
</protein>
<proteinExistence type="predicted"/>
<gene>
    <name evidence="1" type="ORF">GCM10009097_53430</name>
</gene>
<evidence type="ECO:0008006" key="3">
    <source>
        <dbReference type="Google" id="ProtNLM"/>
    </source>
</evidence>
<accession>A0ABN1CY86</accession>